<accession>A0A1D8KBI3</accession>
<sequence length="60" mass="7077">MCRPKLKGPFSPRQFVDIIRSRVRDFNAKQIIGQTLKLITERLDQRRRVCGNFLFNLTGQ</sequence>
<organism evidence="1 2">
    <name type="scientific">Acidihalobacter aeolianus</name>
    <dbReference type="NCBI Taxonomy" id="2792603"/>
    <lineage>
        <taxon>Bacteria</taxon>
        <taxon>Pseudomonadati</taxon>
        <taxon>Pseudomonadota</taxon>
        <taxon>Gammaproteobacteria</taxon>
        <taxon>Chromatiales</taxon>
        <taxon>Ectothiorhodospiraceae</taxon>
        <taxon>Acidihalobacter</taxon>
    </lineage>
</organism>
<evidence type="ECO:0000313" key="1">
    <source>
        <dbReference type="EMBL" id="AOV18287.1"/>
    </source>
</evidence>
<name>A0A1D8KBI3_9GAMM</name>
<evidence type="ECO:0000313" key="2">
    <source>
        <dbReference type="Proteomes" id="UP000095342"/>
    </source>
</evidence>
<gene>
    <name evidence="1" type="ORF">BJI67_15545</name>
</gene>
<dbReference type="KEGG" id="aaeo:BJI67_15545"/>
<dbReference type="AlphaFoldDB" id="A0A1D8KBI3"/>
<reference evidence="1 2" key="1">
    <citation type="submission" date="2016-09" db="EMBL/GenBank/DDBJ databases">
        <title>Acidihalobacter prosperus V6 (DSM14174).</title>
        <authorList>
            <person name="Khaleque H.N."/>
            <person name="Ramsay J.P."/>
            <person name="Murphy R.J.T."/>
            <person name="Kaksonen A.H."/>
            <person name="Boxall N.J."/>
            <person name="Watkin E.L.J."/>
        </authorList>
    </citation>
    <scope>NUCLEOTIDE SEQUENCE [LARGE SCALE GENOMIC DNA]</scope>
    <source>
        <strain evidence="1 2">V6</strain>
    </source>
</reference>
<proteinExistence type="predicted"/>
<dbReference type="Proteomes" id="UP000095342">
    <property type="component" value="Chromosome"/>
</dbReference>
<dbReference type="EMBL" id="CP017448">
    <property type="protein sequence ID" value="AOV18287.1"/>
    <property type="molecule type" value="Genomic_DNA"/>
</dbReference>
<keyword evidence="2" id="KW-1185">Reference proteome</keyword>
<protein>
    <submittedName>
        <fullName evidence="1">Uncharacterized protein</fullName>
    </submittedName>
</protein>